<proteinExistence type="predicted"/>
<protein>
    <submittedName>
        <fullName evidence="1">Uncharacterized protein</fullName>
    </submittedName>
</protein>
<dbReference type="Proteomes" id="UP000294513">
    <property type="component" value="Unassembled WGS sequence"/>
</dbReference>
<gene>
    <name evidence="1" type="ORF">E1298_33285</name>
</gene>
<dbReference type="AlphaFoldDB" id="A0A4V2YTI4"/>
<evidence type="ECO:0000313" key="1">
    <source>
        <dbReference type="EMBL" id="TDD73827.1"/>
    </source>
</evidence>
<name>A0A4V2YTI4_9ACTN</name>
<organism evidence="1 2">
    <name type="scientific">Actinomadura rubrisoli</name>
    <dbReference type="NCBI Taxonomy" id="2530368"/>
    <lineage>
        <taxon>Bacteria</taxon>
        <taxon>Bacillati</taxon>
        <taxon>Actinomycetota</taxon>
        <taxon>Actinomycetes</taxon>
        <taxon>Streptosporangiales</taxon>
        <taxon>Thermomonosporaceae</taxon>
        <taxon>Actinomadura</taxon>
    </lineage>
</organism>
<keyword evidence="2" id="KW-1185">Reference proteome</keyword>
<evidence type="ECO:0000313" key="2">
    <source>
        <dbReference type="Proteomes" id="UP000294513"/>
    </source>
</evidence>
<reference evidence="1 2" key="1">
    <citation type="submission" date="2019-03" db="EMBL/GenBank/DDBJ databases">
        <title>Draft genome sequences of novel Actinobacteria.</title>
        <authorList>
            <person name="Sahin N."/>
            <person name="Ay H."/>
            <person name="Saygin H."/>
        </authorList>
    </citation>
    <scope>NUCLEOTIDE SEQUENCE [LARGE SCALE GENOMIC DNA]</scope>
    <source>
        <strain evidence="1 2">H3C3</strain>
    </source>
</reference>
<accession>A0A4V2YTI4</accession>
<comment type="caution">
    <text evidence="1">The sequence shown here is derived from an EMBL/GenBank/DDBJ whole genome shotgun (WGS) entry which is preliminary data.</text>
</comment>
<dbReference type="OrthoDB" id="3629459at2"/>
<sequence>MEPVTADDIVRAFVGAELPLRTVIVFDEETDPNGRIGRDGGYLSKASFADERIWEGKAPPGVDDGGSVEVFEDAEGARGRSEYVLRVLKRVPFVSPAGEFQYLAGPILLRLGGQLTRRQRQDYERVLRTLLPPTIQPPRGPVVRVSRSGRSIAVKWTDDQIWYRLDADDMAAGRIGERLQTDALFSPDEEWAPLPEQTTPGNG</sequence>
<dbReference type="RefSeq" id="WP_131900387.1">
    <property type="nucleotide sequence ID" value="NZ_SMKU01000247.1"/>
</dbReference>
<dbReference type="EMBL" id="SMKU01000247">
    <property type="protein sequence ID" value="TDD73827.1"/>
    <property type="molecule type" value="Genomic_DNA"/>
</dbReference>